<evidence type="ECO:0000256" key="3">
    <source>
        <dbReference type="ARBA" id="ARBA00022475"/>
    </source>
</evidence>
<keyword evidence="4 8" id="KW-0812">Transmembrane</keyword>
<dbReference type="Pfam" id="PF04093">
    <property type="entry name" value="MreD"/>
    <property type="match status" value="1"/>
</dbReference>
<dbReference type="NCBIfam" id="TIGR03426">
    <property type="entry name" value="shape_MreD"/>
    <property type="match status" value="1"/>
</dbReference>
<dbReference type="EMBL" id="MHLW01000019">
    <property type="protein sequence ID" value="OGZ18038.1"/>
    <property type="molecule type" value="Genomic_DNA"/>
</dbReference>
<keyword evidence="3" id="KW-1003">Cell membrane</keyword>
<evidence type="ECO:0000313" key="9">
    <source>
        <dbReference type="EMBL" id="OGZ18038.1"/>
    </source>
</evidence>
<organism evidence="9 10">
    <name type="scientific">Candidatus Nealsonbacteria bacterium RBG_13_37_56</name>
    <dbReference type="NCBI Taxonomy" id="1801661"/>
    <lineage>
        <taxon>Bacteria</taxon>
        <taxon>Candidatus Nealsoniibacteriota</taxon>
    </lineage>
</organism>
<accession>A0A1G2DYP3</accession>
<keyword evidence="7 8" id="KW-0472">Membrane</keyword>
<keyword evidence="5" id="KW-0133">Cell shape</keyword>
<evidence type="ECO:0000256" key="1">
    <source>
        <dbReference type="ARBA" id="ARBA00004651"/>
    </source>
</evidence>
<comment type="subcellular location">
    <subcellularLocation>
        <location evidence="1">Cell membrane</location>
        <topology evidence="1">Multi-pass membrane protein</topology>
    </subcellularLocation>
</comment>
<evidence type="ECO:0000256" key="2">
    <source>
        <dbReference type="ARBA" id="ARBA00007776"/>
    </source>
</evidence>
<keyword evidence="6 8" id="KW-1133">Transmembrane helix</keyword>
<proteinExistence type="inferred from homology"/>
<protein>
    <submittedName>
        <fullName evidence="9">Rod shape-determining protein MreD</fullName>
    </submittedName>
</protein>
<name>A0A1G2DYP3_9BACT</name>
<dbReference type="AlphaFoldDB" id="A0A1G2DYP3"/>
<feature type="transmembrane region" description="Helical" evidence="8">
    <location>
        <begin position="75"/>
        <end position="95"/>
    </location>
</feature>
<sequence>MIKKLLLFIILFYFLALIQTSFMVHFSVWGLIPNLIFFSVIIWNIFERSKNNFGIYQAVAAGFFLDIFSSKIIGFNIIILIYLAIVIKLFLKSYVRIPFLEK</sequence>
<dbReference type="GO" id="GO:0005886">
    <property type="term" value="C:plasma membrane"/>
    <property type="evidence" value="ECO:0007669"/>
    <property type="project" value="UniProtKB-SubCell"/>
</dbReference>
<comment type="caution">
    <text evidence="9">The sequence shown here is derived from an EMBL/GenBank/DDBJ whole genome shotgun (WGS) entry which is preliminary data.</text>
</comment>
<evidence type="ECO:0000256" key="4">
    <source>
        <dbReference type="ARBA" id="ARBA00022692"/>
    </source>
</evidence>
<evidence type="ECO:0000256" key="6">
    <source>
        <dbReference type="ARBA" id="ARBA00022989"/>
    </source>
</evidence>
<gene>
    <name evidence="9" type="ORF">A2V72_01260</name>
</gene>
<evidence type="ECO:0000313" key="10">
    <source>
        <dbReference type="Proteomes" id="UP000178893"/>
    </source>
</evidence>
<dbReference type="Proteomes" id="UP000178893">
    <property type="component" value="Unassembled WGS sequence"/>
</dbReference>
<reference evidence="9 10" key="1">
    <citation type="journal article" date="2016" name="Nat. Commun.">
        <title>Thousands of microbial genomes shed light on interconnected biogeochemical processes in an aquifer system.</title>
        <authorList>
            <person name="Anantharaman K."/>
            <person name="Brown C.T."/>
            <person name="Hug L.A."/>
            <person name="Sharon I."/>
            <person name="Castelle C.J."/>
            <person name="Probst A.J."/>
            <person name="Thomas B.C."/>
            <person name="Singh A."/>
            <person name="Wilkins M.J."/>
            <person name="Karaoz U."/>
            <person name="Brodie E.L."/>
            <person name="Williams K.H."/>
            <person name="Hubbard S.S."/>
            <person name="Banfield J.F."/>
        </authorList>
    </citation>
    <scope>NUCLEOTIDE SEQUENCE [LARGE SCALE GENOMIC DNA]</scope>
</reference>
<evidence type="ECO:0000256" key="8">
    <source>
        <dbReference type="SAM" id="Phobius"/>
    </source>
</evidence>
<dbReference type="InterPro" id="IPR007227">
    <property type="entry name" value="Cell_shape_determining_MreD"/>
</dbReference>
<comment type="similarity">
    <text evidence="2">Belongs to the MreD family.</text>
</comment>
<evidence type="ECO:0000256" key="7">
    <source>
        <dbReference type="ARBA" id="ARBA00023136"/>
    </source>
</evidence>
<dbReference type="GO" id="GO:0008360">
    <property type="term" value="P:regulation of cell shape"/>
    <property type="evidence" value="ECO:0007669"/>
    <property type="project" value="UniProtKB-KW"/>
</dbReference>
<feature type="transmembrane region" description="Helical" evidence="8">
    <location>
        <begin position="26"/>
        <end position="46"/>
    </location>
</feature>
<evidence type="ECO:0000256" key="5">
    <source>
        <dbReference type="ARBA" id="ARBA00022960"/>
    </source>
</evidence>